<name>A0A6M3IFX5_9ZZZZ</name>
<sequence length="76" mass="8828">MMDFEKELEKLEKKYGKDKFEIDQEHQLIKKKGWKVTTDLDELGQDTVAQMLADAEGTTLKKAKEKLKKAKDEKGK</sequence>
<proteinExistence type="predicted"/>
<dbReference type="AlphaFoldDB" id="A0A6M3IFX5"/>
<evidence type="ECO:0000313" key="1">
    <source>
        <dbReference type="EMBL" id="QJA56410.1"/>
    </source>
</evidence>
<protein>
    <submittedName>
        <fullName evidence="1">Uncharacterized protein</fullName>
    </submittedName>
</protein>
<dbReference type="EMBL" id="MT141217">
    <property type="protein sequence ID" value="QJA56410.1"/>
    <property type="molecule type" value="Genomic_DNA"/>
</dbReference>
<gene>
    <name evidence="1" type="ORF">MM415B01854_0002</name>
</gene>
<accession>A0A6M3IFX5</accession>
<reference evidence="1" key="1">
    <citation type="submission" date="2020-03" db="EMBL/GenBank/DDBJ databases">
        <title>The deep terrestrial virosphere.</title>
        <authorList>
            <person name="Holmfeldt K."/>
            <person name="Nilsson E."/>
            <person name="Simone D."/>
            <person name="Lopez-Fernandez M."/>
            <person name="Wu X."/>
            <person name="de Brujin I."/>
            <person name="Lundin D."/>
            <person name="Andersson A."/>
            <person name="Bertilsson S."/>
            <person name="Dopson M."/>
        </authorList>
    </citation>
    <scope>NUCLEOTIDE SEQUENCE</scope>
    <source>
        <strain evidence="1">MM415B01854</strain>
    </source>
</reference>
<organism evidence="1">
    <name type="scientific">viral metagenome</name>
    <dbReference type="NCBI Taxonomy" id="1070528"/>
    <lineage>
        <taxon>unclassified sequences</taxon>
        <taxon>metagenomes</taxon>
        <taxon>organismal metagenomes</taxon>
    </lineage>
</organism>